<proteinExistence type="predicted"/>
<evidence type="ECO:0008006" key="4">
    <source>
        <dbReference type="Google" id="ProtNLM"/>
    </source>
</evidence>
<sequence>MAAILVFDFFFCVCQLNGLGSDGAQNLHKVNGTVFKSLLNQLREPLIERNYKKQNEVADQLAKQYGYRMHDNIIHFTVSPLFDLAFKADGLGITSYRSTTVCNEYFIFGL</sequence>
<comment type="caution">
    <text evidence="2">The sequence shown here is derived from an EMBL/GenBank/DDBJ whole genome shotgun (WGS) entry which is preliminary data.</text>
</comment>
<evidence type="ECO:0000313" key="2">
    <source>
        <dbReference type="EMBL" id="KAL3340242.1"/>
    </source>
</evidence>
<evidence type="ECO:0000256" key="1">
    <source>
        <dbReference type="SAM" id="SignalP"/>
    </source>
</evidence>
<accession>A0ABD2SA91</accession>
<reference evidence="2 3" key="1">
    <citation type="submission" date="2024-05" db="EMBL/GenBank/DDBJ databases">
        <title>De novo assembly of an allotetraploid wild potato.</title>
        <authorList>
            <person name="Hosaka A.J."/>
        </authorList>
    </citation>
    <scope>NUCLEOTIDE SEQUENCE [LARGE SCALE GENOMIC DNA]</scope>
    <source>
        <tissue evidence="2">Young leaves</tissue>
    </source>
</reference>
<dbReference type="EMBL" id="JBJKTR010000016">
    <property type="protein sequence ID" value="KAL3340242.1"/>
    <property type="molecule type" value="Genomic_DNA"/>
</dbReference>
<evidence type="ECO:0000313" key="3">
    <source>
        <dbReference type="Proteomes" id="UP001627284"/>
    </source>
</evidence>
<keyword evidence="1" id="KW-0732">Signal</keyword>
<name>A0ABD2SA91_9SOLN</name>
<gene>
    <name evidence="2" type="ORF">AABB24_028726</name>
</gene>
<dbReference type="Proteomes" id="UP001627284">
    <property type="component" value="Unassembled WGS sequence"/>
</dbReference>
<feature type="signal peptide" evidence="1">
    <location>
        <begin position="1"/>
        <end position="18"/>
    </location>
</feature>
<feature type="chain" id="PRO_5044855434" description="RNase H type-1 domain-containing protein" evidence="1">
    <location>
        <begin position="19"/>
        <end position="110"/>
    </location>
</feature>
<protein>
    <recommendedName>
        <fullName evidence="4">RNase H type-1 domain-containing protein</fullName>
    </recommendedName>
</protein>
<organism evidence="2 3">
    <name type="scientific">Solanum stoloniferum</name>
    <dbReference type="NCBI Taxonomy" id="62892"/>
    <lineage>
        <taxon>Eukaryota</taxon>
        <taxon>Viridiplantae</taxon>
        <taxon>Streptophyta</taxon>
        <taxon>Embryophyta</taxon>
        <taxon>Tracheophyta</taxon>
        <taxon>Spermatophyta</taxon>
        <taxon>Magnoliopsida</taxon>
        <taxon>eudicotyledons</taxon>
        <taxon>Gunneridae</taxon>
        <taxon>Pentapetalae</taxon>
        <taxon>asterids</taxon>
        <taxon>lamiids</taxon>
        <taxon>Solanales</taxon>
        <taxon>Solanaceae</taxon>
        <taxon>Solanoideae</taxon>
        <taxon>Solaneae</taxon>
        <taxon>Solanum</taxon>
    </lineage>
</organism>
<dbReference type="AlphaFoldDB" id="A0ABD2SA91"/>
<keyword evidence="3" id="KW-1185">Reference proteome</keyword>